<dbReference type="Proteomes" id="UP000445582">
    <property type="component" value="Unassembled WGS sequence"/>
</dbReference>
<feature type="region of interest" description="Disordered" evidence="1">
    <location>
        <begin position="134"/>
        <end position="153"/>
    </location>
</feature>
<keyword evidence="4" id="KW-1185">Reference proteome</keyword>
<feature type="compositionally biased region" description="Basic and acidic residues" evidence="1">
    <location>
        <begin position="1"/>
        <end position="12"/>
    </location>
</feature>
<gene>
    <name evidence="3" type="ORF">GRI48_01220</name>
</gene>
<evidence type="ECO:0000313" key="4">
    <source>
        <dbReference type="Proteomes" id="UP000445582"/>
    </source>
</evidence>
<feature type="compositionally biased region" description="Basic and acidic residues" evidence="1">
    <location>
        <begin position="19"/>
        <end position="29"/>
    </location>
</feature>
<reference evidence="3 4" key="1">
    <citation type="submission" date="2019-12" db="EMBL/GenBank/DDBJ databases">
        <title>Genomic-based taxomic classification of the family Erythrobacteraceae.</title>
        <authorList>
            <person name="Xu L."/>
        </authorList>
    </citation>
    <scope>NUCLEOTIDE SEQUENCE [LARGE SCALE GENOMIC DNA]</scope>
    <source>
        <strain evidence="3 4">MCCC 1A09965</strain>
    </source>
</reference>
<feature type="compositionally biased region" description="Basic and acidic residues" evidence="1">
    <location>
        <begin position="143"/>
        <end position="153"/>
    </location>
</feature>
<proteinExistence type="predicted"/>
<keyword evidence="2" id="KW-0472">Membrane</keyword>
<feature type="transmembrane region" description="Helical" evidence="2">
    <location>
        <begin position="45"/>
        <end position="63"/>
    </location>
</feature>
<organism evidence="3 4">
    <name type="scientific">Qipengyuania oceanensis</name>
    <dbReference type="NCBI Taxonomy" id="1463597"/>
    <lineage>
        <taxon>Bacteria</taxon>
        <taxon>Pseudomonadati</taxon>
        <taxon>Pseudomonadota</taxon>
        <taxon>Alphaproteobacteria</taxon>
        <taxon>Sphingomonadales</taxon>
        <taxon>Erythrobacteraceae</taxon>
        <taxon>Qipengyuania</taxon>
    </lineage>
</organism>
<name>A0A844YBN4_9SPHN</name>
<dbReference type="RefSeq" id="WP_160670220.1">
    <property type="nucleotide sequence ID" value="NZ_WTYN01000001.1"/>
</dbReference>
<dbReference type="AlphaFoldDB" id="A0A844YBN4"/>
<comment type="caution">
    <text evidence="3">The sequence shown here is derived from an EMBL/GenBank/DDBJ whole genome shotgun (WGS) entry which is preliminary data.</text>
</comment>
<keyword evidence="2" id="KW-1133">Transmembrane helix</keyword>
<keyword evidence="2" id="KW-0812">Transmembrane</keyword>
<evidence type="ECO:0000256" key="1">
    <source>
        <dbReference type="SAM" id="MobiDB-lite"/>
    </source>
</evidence>
<accession>A0A844YBN4</accession>
<dbReference type="EMBL" id="WTYN01000001">
    <property type="protein sequence ID" value="MXO61621.1"/>
    <property type="molecule type" value="Genomic_DNA"/>
</dbReference>
<feature type="region of interest" description="Disordered" evidence="1">
    <location>
        <begin position="1"/>
        <end position="29"/>
    </location>
</feature>
<protein>
    <recommendedName>
        <fullName evidence="5">DUF883 family protein</fullName>
    </recommendedName>
</protein>
<evidence type="ECO:0000313" key="3">
    <source>
        <dbReference type="EMBL" id="MXO61621.1"/>
    </source>
</evidence>
<dbReference type="OrthoDB" id="7428389at2"/>
<evidence type="ECO:0008006" key="5">
    <source>
        <dbReference type="Google" id="ProtNLM"/>
    </source>
</evidence>
<sequence length="153" mass="16401">MTTEEKRAELRQRIAAGEQRNEERKEFSQYAREARDNAVGFAKEHPFATVAGGVVLGLLIGALTPKGRKLGRRAGSLATALAEAGLVYATDAAITGRDRLDDLGDGVASTARSARRDIGYKAANASDTLRSLGRTVSKKSSRAVRDARRSLTN</sequence>
<evidence type="ECO:0000256" key="2">
    <source>
        <dbReference type="SAM" id="Phobius"/>
    </source>
</evidence>